<organism evidence="1 2">
    <name type="scientific">Flavobacterium caeni</name>
    <dbReference type="NCBI Taxonomy" id="490189"/>
    <lineage>
        <taxon>Bacteria</taxon>
        <taxon>Pseudomonadati</taxon>
        <taxon>Bacteroidota</taxon>
        <taxon>Flavobacteriia</taxon>
        <taxon>Flavobacteriales</taxon>
        <taxon>Flavobacteriaceae</taxon>
        <taxon>Flavobacterium</taxon>
    </lineage>
</organism>
<reference evidence="1 2" key="1">
    <citation type="submission" date="2016-10" db="EMBL/GenBank/DDBJ databases">
        <authorList>
            <person name="de Groot N.N."/>
        </authorList>
    </citation>
    <scope>NUCLEOTIDE SEQUENCE [LARGE SCALE GENOMIC DNA]</scope>
    <source>
        <strain evidence="1 2">CGMCC 1.7031</strain>
    </source>
</reference>
<dbReference type="AlphaFoldDB" id="A0A1G5KPW9"/>
<dbReference type="EMBL" id="FMVF01000079">
    <property type="protein sequence ID" value="SCZ02636.1"/>
    <property type="molecule type" value="Genomic_DNA"/>
</dbReference>
<evidence type="ECO:0000313" key="2">
    <source>
        <dbReference type="Proteomes" id="UP000199354"/>
    </source>
</evidence>
<proteinExistence type="predicted"/>
<dbReference type="Proteomes" id="UP000199354">
    <property type="component" value="Unassembled WGS sequence"/>
</dbReference>
<keyword evidence="2" id="KW-1185">Reference proteome</keyword>
<evidence type="ECO:0000313" key="1">
    <source>
        <dbReference type="EMBL" id="SCZ02636.1"/>
    </source>
</evidence>
<sequence>MSTNNNFKEDTEANRYKSSPIVKQYDYLKGDSVTKISLYYNYTESENCFHGIKKNVVFDFVDDKLYQIRISIYFPKTNFSECIENYNNLVSIFKAKLPFYYNTISENSETKEQIGEGMKFYPTSEKNRNNIKTNNLLIDYNIKYKVEKLFNSSNYSMTNNVDEYVIEINYVNLNDTKLTGKGF</sequence>
<accession>A0A1G5KPW9</accession>
<gene>
    <name evidence="1" type="ORF">SAMN02927903_03413</name>
</gene>
<name>A0A1G5KPW9_9FLAO</name>
<protein>
    <submittedName>
        <fullName evidence="1">Uncharacterized protein</fullName>
    </submittedName>
</protein>